<organism evidence="1 2">
    <name type="scientific">Mucilaginibacter polytrichastri</name>
    <dbReference type="NCBI Taxonomy" id="1302689"/>
    <lineage>
        <taxon>Bacteria</taxon>
        <taxon>Pseudomonadati</taxon>
        <taxon>Bacteroidota</taxon>
        <taxon>Sphingobacteriia</taxon>
        <taxon>Sphingobacteriales</taxon>
        <taxon>Sphingobacteriaceae</taxon>
        <taxon>Mucilaginibacter</taxon>
    </lineage>
</organism>
<protein>
    <submittedName>
        <fullName evidence="1">Uncharacterized protein</fullName>
    </submittedName>
</protein>
<dbReference type="Proteomes" id="UP000186720">
    <property type="component" value="Unassembled WGS sequence"/>
</dbReference>
<dbReference type="EMBL" id="MPPL01000001">
    <property type="protein sequence ID" value="OKS88809.1"/>
    <property type="molecule type" value="Genomic_DNA"/>
</dbReference>
<name>A0A1Q6A466_9SPHI</name>
<dbReference type="OrthoDB" id="712293at2"/>
<evidence type="ECO:0000313" key="2">
    <source>
        <dbReference type="Proteomes" id="UP000186720"/>
    </source>
</evidence>
<gene>
    <name evidence="1" type="ORF">RG47T_4287</name>
</gene>
<reference evidence="1 2" key="1">
    <citation type="submission" date="2016-11" db="EMBL/GenBank/DDBJ databases">
        <title>Whole Genome Sequencing of Mucilaginibacter polytrichastri RG4-7(T) isolated from the moss sample.</title>
        <authorList>
            <person name="Li Y."/>
        </authorList>
    </citation>
    <scope>NUCLEOTIDE SEQUENCE [LARGE SCALE GENOMIC DNA]</scope>
    <source>
        <strain evidence="1 2">RG4-7</strain>
    </source>
</reference>
<proteinExistence type="predicted"/>
<dbReference type="STRING" id="1302689.RG47T_4287"/>
<accession>A0A1Q6A466</accession>
<dbReference type="AlphaFoldDB" id="A0A1Q6A466"/>
<comment type="caution">
    <text evidence="1">The sequence shown here is derived from an EMBL/GenBank/DDBJ whole genome shotgun (WGS) entry which is preliminary data.</text>
</comment>
<evidence type="ECO:0000313" key="1">
    <source>
        <dbReference type="EMBL" id="OKS88809.1"/>
    </source>
</evidence>
<keyword evidence="2" id="KW-1185">Reference proteome</keyword>
<sequence length="191" mass="21421">MAMSFEKLGVPKNVRLFFEPYYQVLPDGSILFPFGDDAEHFSLYFHQVPSAVIPWAAGDGPLVFISNSAMECIAFLSCYSHAYPVLGQLQFIAIGNYFTGINVLATKITLLFGRDILGRLTDIKVSTALRNKNLPIFYRGDEQFDVSGHPFSESQLSLNTFETALGIRSGIRTIKPRGYNTFLEQLKHQNL</sequence>